<keyword evidence="6 10" id="KW-0443">Lipid metabolism</keyword>
<keyword evidence="5 10" id="KW-1133">Transmembrane helix</keyword>
<feature type="transmembrane region" description="Helical" evidence="10">
    <location>
        <begin position="100"/>
        <end position="121"/>
    </location>
</feature>
<evidence type="ECO:0000256" key="5">
    <source>
        <dbReference type="ARBA" id="ARBA00022989"/>
    </source>
</evidence>
<keyword evidence="4 10" id="KW-0812">Transmembrane</keyword>
<accession>A0ABT1RK34</accession>
<dbReference type="GO" id="GO:0004366">
    <property type="term" value="F:glycerol-3-phosphate O-acyltransferase activity"/>
    <property type="evidence" value="ECO:0007669"/>
    <property type="project" value="UniProtKB-EC"/>
</dbReference>
<dbReference type="HAMAP" id="MF_01043">
    <property type="entry name" value="PlsY"/>
    <property type="match status" value="1"/>
</dbReference>
<dbReference type="PANTHER" id="PTHR30309">
    <property type="entry name" value="INNER MEMBRANE PROTEIN YGIH"/>
    <property type="match status" value="1"/>
</dbReference>
<comment type="function">
    <text evidence="10">Catalyzes the transfer of an acyl group from acyl-phosphate (acyl-PO(4)) to glycerol-3-phosphate (G3P) to form lysophosphatidic acid (LPA). This enzyme utilizes acyl-phosphate as fatty acyl donor, but not acyl-CoA or acyl-ACP.</text>
</comment>
<dbReference type="NCBIfam" id="TIGR00023">
    <property type="entry name" value="glycerol-3-phosphate 1-O-acyltransferase PlsY"/>
    <property type="match status" value="1"/>
</dbReference>
<dbReference type="InterPro" id="IPR003811">
    <property type="entry name" value="G3P_acylTferase_PlsY"/>
</dbReference>
<comment type="similarity">
    <text evidence="10">Belongs to the PlsY family.</text>
</comment>
<evidence type="ECO:0000256" key="4">
    <source>
        <dbReference type="ARBA" id="ARBA00022692"/>
    </source>
</evidence>
<evidence type="ECO:0000256" key="8">
    <source>
        <dbReference type="ARBA" id="ARBA00023209"/>
    </source>
</evidence>
<dbReference type="SMART" id="SM01207">
    <property type="entry name" value="G3P_acyltransf"/>
    <property type="match status" value="1"/>
</dbReference>
<keyword evidence="7 10" id="KW-0472">Membrane</keyword>
<dbReference type="Proteomes" id="UP001524502">
    <property type="component" value="Unassembled WGS sequence"/>
</dbReference>
<dbReference type="RefSeq" id="WP_256130720.1">
    <property type="nucleotide sequence ID" value="NZ_JANFXK010000001.1"/>
</dbReference>
<sequence>MFDASIGVIGGADGPTQVYATGDMGLVGQFFNSGGLAVDSVNTLLIIYYIIFAFVVLLAYFIGNISPSIMLAKRHGIDIKKAGSGNAGTTNALRVLGKKAGVLTLVVDILKGVVSVLLGGLICGHGCAMLCVMAVMFGHIWPIVYRFKGGKGVATAFGALLGLNPLLGLSALGVVIVGVLVSQRMSVGSMLGALSFPVLCIFLEKDFIYLGIVLALIILIKHRANIKRLFKGEEPKLSIFDKEKKR</sequence>
<protein>
    <recommendedName>
        <fullName evidence="10">Glycerol-3-phosphate acyltransferase</fullName>
    </recommendedName>
    <alternativeName>
        <fullName evidence="10">Acyl-PO4 G3P acyltransferase</fullName>
    </alternativeName>
    <alternativeName>
        <fullName evidence="10">Acyl-phosphate--glycerol-3-phosphate acyltransferase</fullName>
    </alternativeName>
    <alternativeName>
        <fullName evidence="10">G3P acyltransferase</fullName>
        <shortName evidence="10">GPAT</shortName>
        <ecNumber evidence="10">2.3.1.275</ecNumber>
    </alternativeName>
    <alternativeName>
        <fullName evidence="10">Lysophosphatidic acid synthase</fullName>
        <shortName evidence="10">LPA synthase</shortName>
    </alternativeName>
</protein>
<comment type="catalytic activity">
    <reaction evidence="10">
        <text>an acyl phosphate + sn-glycerol 3-phosphate = a 1-acyl-sn-glycero-3-phosphate + phosphate</text>
        <dbReference type="Rhea" id="RHEA:34075"/>
        <dbReference type="ChEBI" id="CHEBI:43474"/>
        <dbReference type="ChEBI" id="CHEBI:57597"/>
        <dbReference type="ChEBI" id="CHEBI:57970"/>
        <dbReference type="ChEBI" id="CHEBI:59918"/>
        <dbReference type="EC" id="2.3.1.275"/>
    </reaction>
</comment>
<feature type="transmembrane region" description="Helical" evidence="10">
    <location>
        <begin position="46"/>
        <end position="65"/>
    </location>
</feature>
<evidence type="ECO:0000313" key="12">
    <source>
        <dbReference type="Proteomes" id="UP001524502"/>
    </source>
</evidence>
<evidence type="ECO:0000256" key="10">
    <source>
        <dbReference type="HAMAP-Rule" id="MF_01043"/>
    </source>
</evidence>
<organism evidence="11 12">
    <name type="scientific">Anaerovorax odorimutans</name>
    <dbReference type="NCBI Taxonomy" id="109327"/>
    <lineage>
        <taxon>Bacteria</taxon>
        <taxon>Bacillati</taxon>
        <taxon>Bacillota</taxon>
        <taxon>Clostridia</taxon>
        <taxon>Peptostreptococcales</taxon>
        <taxon>Anaerovoracaceae</taxon>
        <taxon>Anaerovorax</taxon>
    </lineage>
</organism>
<evidence type="ECO:0000256" key="7">
    <source>
        <dbReference type="ARBA" id="ARBA00023136"/>
    </source>
</evidence>
<keyword evidence="11" id="KW-0012">Acyltransferase</keyword>
<keyword evidence="12" id="KW-1185">Reference proteome</keyword>
<evidence type="ECO:0000313" key="11">
    <source>
        <dbReference type="EMBL" id="MCQ4635538.1"/>
    </source>
</evidence>
<keyword evidence="9 10" id="KW-1208">Phospholipid metabolism</keyword>
<name>A0ABT1RK34_9FIRM</name>
<comment type="pathway">
    <text evidence="10">Lipid metabolism; phospholipid metabolism.</text>
</comment>
<evidence type="ECO:0000256" key="9">
    <source>
        <dbReference type="ARBA" id="ARBA00023264"/>
    </source>
</evidence>
<keyword evidence="8 10" id="KW-0594">Phospholipid biosynthesis</keyword>
<keyword evidence="2 10" id="KW-0444">Lipid biosynthesis</keyword>
<feature type="transmembrane region" description="Helical" evidence="10">
    <location>
        <begin position="127"/>
        <end position="145"/>
    </location>
</feature>
<comment type="subunit">
    <text evidence="10">Probably interacts with PlsX.</text>
</comment>
<reference evidence="11 12" key="1">
    <citation type="submission" date="2022-06" db="EMBL/GenBank/DDBJ databases">
        <title>Isolation of gut microbiota from human fecal samples.</title>
        <authorList>
            <person name="Pamer E.G."/>
            <person name="Barat B."/>
            <person name="Waligurski E."/>
            <person name="Medina S."/>
            <person name="Paddock L."/>
            <person name="Mostad J."/>
        </authorList>
    </citation>
    <scope>NUCLEOTIDE SEQUENCE [LARGE SCALE GENOMIC DNA]</scope>
    <source>
        <strain evidence="11 12">SL.3.17</strain>
    </source>
</reference>
<feature type="transmembrane region" description="Helical" evidence="10">
    <location>
        <begin position="193"/>
        <end position="220"/>
    </location>
</feature>
<evidence type="ECO:0000256" key="6">
    <source>
        <dbReference type="ARBA" id="ARBA00023098"/>
    </source>
</evidence>
<evidence type="ECO:0000256" key="1">
    <source>
        <dbReference type="ARBA" id="ARBA00022475"/>
    </source>
</evidence>
<dbReference type="EMBL" id="JANFXK010000001">
    <property type="protein sequence ID" value="MCQ4635538.1"/>
    <property type="molecule type" value="Genomic_DNA"/>
</dbReference>
<feature type="transmembrane region" description="Helical" evidence="10">
    <location>
        <begin position="157"/>
        <end position="181"/>
    </location>
</feature>
<evidence type="ECO:0000256" key="3">
    <source>
        <dbReference type="ARBA" id="ARBA00022679"/>
    </source>
</evidence>
<comment type="subcellular location">
    <subcellularLocation>
        <location evidence="10">Cell membrane</location>
        <topology evidence="10">Multi-pass membrane protein</topology>
    </subcellularLocation>
</comment>
<dbReference type="PANTHER" id="PTHR30309:SF0">
    <property type="entry name" value="GLYCEROL-3-PHOSPHATE ACYLTRANSFERASE-RELATED"/>
    <property type="match status" value="1"/>
</dbReference>
<keyword evidence="3 10" id="KW-0808">Transferase</keyword>
<proteinExistence type="inferred from homology"/>
<gene>
    <name evidence="10 11" type="primary">plsY</name>
    <name evidence="11" type="ORF">NE619_02250</name>
</gene>
<evidence type="ECO:0000256" key="2">
    <source>
        <dbReference type="ARBA" id="ARBA00022516"/>
    </source>
</evidence>
<comment type="caution">
    <text evidence="11">The sequence shown here is derived from an EMBL/GenBank/DDBJ whole genome shotgun (WGS) entry which is preliminary data.</text>
</comment>
<dbReference type="Pfam" id="PF02660">
    <property type="entry name" value="G3P_acyltransf"/>
    <property type="match status" value="1"/>
</dbReference>
<dbReference type="EC" id="2.3.1.275" evidence="10"/>
<keyword evidence="1 10" id="KW-1003">Cell membrane</keyword>